<organism evidence="2 3">
    <name type="scientific">Leuconostoc mesenteroides</name>
    <dbReference type="NCBI Taxonomy" id="1245"/>
    <lineage>
        <taxon>Bacteria</taxon>
        <taxon>Bacillati</taxon>
        <taxon>Bacillota</taxon>
        <taxon>Bacilli</taxon>
        <taxon>Lactobacillales</taxon>
        <taxon>Lactobacillaceae</taxon>
        <taxon>Leuconostoc</taxon>
    </lineage>
</organism>
<evidence type="ECO:0000313" key="2">
    <source>
        <dbReference type="EMBL" id="MQR26390.1"/>
    </source>
</evidence>
<dbReference type="RefSeq" id="WP_011680194.1">
    <property type="nucleotide sequence ID" value="NZ_BCMP01000012.1"/>
</dbReference>
<dbReference type="OrthoDB" id="3193269at2"/>
<sequence length="401" mass="46439">MFMEKNSFILSDEEKLSTEQAHLIQDVVDFANQGLKQEKKKVFIIEGGAGSGKSVVLFEIFKQLQHAVLNNESSALYQTNNYLLVNHAEIWKIYRDLAGKTEELKKKQFLKPTTFIHQMDKEQRHADVVLIDEAHLLLTEPDRYNKFNQTNQLVEIIKRSQVIILVFDSHQVLKFKSMWTNQRLEQIVSQYAPTRYQLSNQYRMLGNNEHVVQWIDNLTQNKEISTLGLVDGFDFHIFSNANDLYRMIQQKNKRVGMSRLLATTDYPYTVNRGIWYVTVDDFKLPWDQLDTGTAPWALRPDTINEVGSVYTIQGFDLNYAGVIIGPSITFDEDKNKIVVHTEKYEDNAAFRQTKGHSFSEQEKEAIMLNALNVLLKRGRQGLYICAADHALRRKLATIIKK</sequence>
<dbReference type="InterPro" id="IPR018647">
    <property type="entry name" value="SLFN_3-like_DNA/RNA_helicase"/>
</dbReference>
<dbReference type="EMBL" id="WIPA01000004">
    <property type="protein sequence ID" value="MQR26390.1"/>
    <property type="molecule type" value="Genomic_DNA"/>
</dbReference>
<proteinExistence type="predicted"/>
<evidence type="ECO:0000313" key="3">
    <source>
        <dbReference type="Proteomes" id="UP000469952"/>
    </source>
</evidence>
<dbReference type="Pfam" id="PF09848">
    <property type="entry name" value="SLFN-g3_helicase"/>
    <property type="match status" value="1"/>
</dbReference>
<evidence type="ECO:0000259" key="1">
    <source>
        <dbReference type="Pfam" id="PF09848"/>
    </source>
</evidence>
<reference evidence="2 3" key="1">
    <citation type="submission" date="2019-10" db="EMBL/GenBank/DDBJ databases">
        <title>WGS of Leuconostoc mesenteroides.</title>
        <authorList>
            <person name="Melo Bolivar J."/>
            <person name="Marino-Ramirez L."/>
            <person name="Villamil Diaz L.M."/>
        </authorList>
    </citation>
    <scope>NUCLEOTIDE SEQUENCE [LARGE SCALE GENOMIC DNA]</scope>
    <source>
        <strain evidence="2 3">M11</strain>
    </source>
</reference>
<accession>A0A843Z004</accession>
<name>A0A843Z004_LEUME</name>
<protein>
    <submittedName>
        <fullName evidence="2">DUF2075 domain-containing protein</fullName>
    </submittedName>
</protein>
<dbReference type="OMA" id="LRMGSYW"/>
<dbReference type="Gene3D" id="3.40.50.300">
    <property type="entry name" value="P-loop containing nucleotide triphosphate hydrolases"/>
    <property type="match status" value="1"/>
</dbReference>
<dbReference type="Proteomes" id="UP000469952">
    <property type="component" value="Unassembled WGS sequence"/>
</dbReference>
<dbReference type="InterPro" id="IPR027417">
    <property type="entry name" value="P-loop_NTPase"/>
</dbReference>
<dbReference type="AlphaFoldDB" id="A0A843Z004"/>
<dbReference type="SUPFAM" id="SSF52540">
    <property type="entry name" value="P-loop containing nucleoside triphosphate hydrolases"/>
    <property type="match status" value="1"/>
</dbReference>
<comment type="caution">
    <text evidence="2">The sequence shown here is derived from an EMBL/GenBank/DDBJ whole genome shotgun (WGS) entry which is preliminary data.</text>
</comment>
<gene>
    <name evidence="2" type="ORF">GFV13_03670</name>
</gene>
<feature type="domain" description="Schlafen group 3-like DNA/RNA helicase" evidence="1">
    <location>
        <begin position="40"/>
        <end position="388"/>
    </location>
</feature>
<dbReference type="GeneID" id="29577202"/>